<proteinExistence type="predicted"/>
<name>A0A239GIB2_9FIRM</name>
<dbReference type="AlphaFoldDB" id="A0A239GIB2"/>
<evidence type="ECO:0000313" key="2">
    <source>
        <dbReference type="Proteomes" id="UP000198304"/>
    </source>
</evidence>
<dbReference type="RefSeq" id="WP_089283858.1">
    <property type="nucleotide sequence ID" value="NZ_FZOJ01000017.1"/>
</dbReference>
<organism evidence="1 2">
    <name type="scientific">Anaerovirgula multivorans</name>
    <dbReference type="NCBI Taxonomy" id="312168"/>
    <lineage>
        <taxon>Bacteria</taxon>
        <taxon>Bacillati</taxon>
        <taxon>Bacillota</taxon>
        <taxon>Clostridia</taxon>
        <taxon>Peptostreptococcales</taxon>
        <taxon>Natronincolaceae</taxon>
        <taxon>Anaerovirgula</taxon>
    </lineage>
</organism>
<protein>
    <submittedName>
        <fullName evidence="1">Uncharacterized protein</fullName>
    </submittedName>
</protein>
<sequence>MNRQIAYFTLEQIIKIQPMTELQAVLTFIDYSILQENAVECFFGEGKENYALNNLRVTGLNKAV</sequence>
<keyword evidence="2" id="KW-1185">Reference proteome</keyword>
<evidence type="ECO:0000313" key="1">
    <source>
        <dbReference type="EMBL" id="SNS68927.1"/>
    </source>
</evidence>
<dbReference type="OrthoDB" id="2015878at2"/>
<accession>A0A239GIB2</accession>
<reference evidence="2" key="1">
    <citation type="submission" date="2017-06" db="EMBL/GenBank/DDBJ databases">
        <authorList>
            <person name="Varghese N."/>
            <person name="Submissions S."/>
        </authorList>
    </citation>
    <scope>NUCLEOTIDE SEQUENCE [LARGE SCALE GENOMIC DNA]</scope>
    <source>
        <strain evidence="2">SCA</strain>
    </source>
</reference>
<dbReference type="EMBL" id="FZOJ01000017">
    <property type="protein sequence ID" value="SNS68927.1"/>
    <property type="molecule type" value="Genomic_DNA"/>
</dbReference>
<gene>
    <name evidence="1" type="ORF">SAMN05446037_101730</name>
</gene>
<dbReference type="Proteomes" id="UP000198304">
    <property type="component" value="Unassembled WGS sequence"/>
</dbReference>